<name>A0A8J3B9N2_9BACI</name>
<proteinExistence type="predicted"/>
<keyword evidence="2" id="KW-1185">Reference proteome</keyword>
<evidence type="ECO:0000313" key="1">
    <source>
        <dbReference type="EMBL" id="GGJ99152.1"/>
    </source>
</evidence>
<comment type="caution">
    <text evidence="1">The sequence shown here is derived from an EMBL/GenBank/DDBJ whole genome shotgun (WGS) entry which is preliminary data.</text>
</comment>
<organism evidence="1 2">
    <name type="scientific">Calditerricola satsumensis</name>
    <dbReference type="NCBI Taxonomy" id="373054"/>
    <lineage>
        <taxon>Bacteria</taxon>
        <taxon>Bacillati</taxon>
        <taxon>Bacillota</taxon>
        <taxon>Bacilli</taxon>
        <taxon>Bacillales</taxon>
        <taxon>Bacillaceae</taxon>
        <taxon>Calditerricola</taxon>
    </lineage>
</organism>
<reference evidence="1" key="2">
    <citation type="submission" date="2020-09" db="EMBL/GenBank/DDBJ databases">
        <authorList>
            <person name="Sun Q."/>
            <person name="Ohkuma M."/>
        </authorList>
    </citation>
    <scope>NUCLEOTIDE SEQUENCE</scope>
    <source>
        <strain evidence="1">JCM 14719</strain>
    </source>
</reference>
<reference evidence="1" key="1">
    <citation type="journal article" date="2014" name="Int. J. Syst. Evol. Microbiol.">
        <title>Complete genome sequence of Corynebacterium casei LMG S-19264T (=DSM 44701T), isolated from a smear-ripened cheese.</title>
        <authorList>
            <consortium name="US DOE Joint Genome Institute (JGI-PGF)"/>
            <person name="Walter F."/>
            <person name="Albersmeier A."/>
            <person name="Kalinowski J."/>
            <person name="Ruckert C."/>
        </authorList>
    </citation>
    <scope>NUCLEOTIDE SEQUENCE</scope>
    <source>
        <strain evidence="1">JCM 14719</strain>
    </source>
</reference>
<evidence type="ECO:0000313" key="2">
    <source>
        <dbReference type="Proteomes" id="UP000637720"/>
    </source>
</evidence>
<dbReference type="EMBL" id="BMOF01000018">
    <property type="protein sequence ID" value="GGJ99152.1"/>
    <property type="molecule type" value="Genomic_DNA"/>
</dbReference>
<dbReference type="Proteomes" id="UP000637720">
    <property type="component" value="Unassembled WGS sequence"/>
</dbReference>
<dbReference type="AlphaFoldDB" id="A0A8J3B9N2"/>
<gene>
    <name evidence="1" type="ORF">GCM10007043_11540</name>
</gene>
<protein>
    <submittedName>
        <fullName evidence="1">Uncharacterized protein</fullName>
    </submittedName>
</protein>
<sequence length="198" mass="22977">MFRNRRLFYGITSVLLLLTFYETAAFLARHIQETYLFHPMTFRQDHITNKKWSAYKQPVRVEYGVVRGRSWKIRFVIGEAEARTIIKELKRGTWTPNERLPVNGNGEQMGWVRIVTYVPGKELEWKVRKVLLEFHGDVAEGVYAVNGGVVRVPEELKELLRERFKQAEVQPTVVLPFETSGETTLPLRSLPTTKQTGV</sequence>
<dbReference type="RefSeq" id="WP_157057937.1">
    <property type="nucleotide sequence ID" value="NZ_BMOF01000018.1"/>
</dbReference>
<accession>A0A8J3B9N2</accession>